<organism evidence="1 2">
    <name type="scientific">Pseudomonas syringae pv. actinidiae</name>
    <dbReference type="NCBI Taxonomy" id="103796"/>
    <lineage>
        <taxon>Bacteria</taxon>
        <taxon>Pseudomonadati</taxon>
        <taxon>Pseudomonadota</taxon>
        <taxon>Gammaproteobacteria</taxon>
        <taxon>Pseudomonadales</taxon>
        <taxon>Pseudomonadaceae</taxon>
        <taxon>Pseudomonas</taxon>
        <taxon>Pseudomonas syringae</taxon>
    </lineage>
</organism>
<accession>A0AAN4Q6J4</accession>
<dbReference type="AlphaFoldDB" id="A0AAN4Q6J4"/>
<sequence length="72" mass="8712">MNGCLFLKPLWLSFRKLAAYFRPSLVLRRVPTSRWADYSEHEHVHRIWRFQAKAINANRSRRRSVPVRLAYD</sequence>
<name>A0AAN4Q6J4_PSESF</name>
<protein>
    <submittedName>
        <fullName evidence="1">Fused permease component</fullName>
    </submittedName>
</protein>
<reference evidence="1 2" key="1">
    <citation type="submission" date="2018-04" db="EMBL/GenBank/DDBJ databases">
        <title>Draft genome sequence of Pseudomonas syringae pv. actinidiae biovar 3 strains isolated from kiwifruit in Kagawa prefecture.</title>
        <authorList>
            <person name="Tabuchi M."/>
            <person name="Saito M."/>
            <person name="Fujiwara S."/>
            <person name="Sasa N."/>
            <person name="Akimitsu K."/>
            <person name="Gomi K."/>
            <person name="Konishi-Sugita S."/>
            <person name="Hamano K."/>
            <person name="Kataoka I."/>
        </authorList>
    </citation>
    <scope>NUCLEOTIDE SEQUENCE [LARGE SCALE GENOMIC DNA]</scope>
    <source>
        <strain evidence="1 2">MAFF212211</strain>
    </source>
</reference>
<comment type="caution">
    <text evidence="1">The sequence shown here is derived from an EMBL/GenBank/DDBJ whole genome shotgun (WGS) entry which is preliminary data.</text>
</comment>
<evidence type="ECO:0000313" key="2">
    <source>
        <dbReference type="Proteomes" id="UP000248291"/>
    </source>
</evidence>
<dbReference type="EMBL" id="BGKA01000157">
    <property type="protein sequence ID" value="GBH18444.1"/>
    <property type="molecule type" value="Genomic_DNA"/>
</dbReference>
<evidence type="ECO:0000313" key="1">
    <source>
        <dbReference type="EMBL" id="GBH18444.1"/>
    </source>
</evidence>
<gene>
    <name evidence="1" type="ORF">KPSA3_04431</name>
</gene>
<dbReference type="Proteomes" id="UP000248291">
    <property type="component" value="Unassembled WGS sequence"/>
</dbReference>
<proteinExistence type="predicted"/>